<sequence length="493" mass="54292">MQSLDGLSKLTLKELFSSRVAQFKIVKGPNGHQLSSKCQEDIKKRLPASSYEDVMAWVGSWIARLNGQTAPKQADQQAATEAAAKQSPPFVIDLCSDEDEDKAASAETDAETDSSADGETCQILDSLLASEGSLSKPSSLIIHDDELGDINLQDYEDHIDGKLDVEALKKRAMKQPIAKRLKQLSSKLKGRTYQAKQRVEQNKISIGKALEQSLSEVREDRFQLTSNEGKAAEETTTGVRADQLQLKSSDGKMTTGKAAEETIPGVRSDRLQLKISDGRMTTGKAAEETNTDRLQLQTKCDRMTIIPDQAAEELVIIIHDSPNQSMPEPCFDSITVSPALPPEQPTKTDHRSIAAPKHNVERITISPEKEQAKPTIRVRSDLKPRSTVPAPLVTTSAAESPDSTCLADSRKRKECDTTTEDGQGLAKRPNLGLERNNPLVYLQLPTIQLLLDQVKHFAIGQRNAQAVSLIFRLRQSLQATEQQIWNAQNLRQA</sequence>
<proteinExistence type="predicted"/>
<evidence type="ECO:0000313" key="2">
    <source>
        <dbReference type="EMBL" id="BFF98872.1"/>
    </source>
</evidence>
<dbReference type="Proteomes" id="UP001500889">
    <property type="component" value="Chromosome J"/>
</dbReference>
<gene>
    <name evidence="2" type="ORF">DMAD_06911</name>
</gene>
<reference evidence="2 3" key="1">
    <citation type="submission" date="2024-02" db="EMBL/GenBank/DDBJ databases">
        <title>A chromosome-level genome assembly of Drosophila madeirensis, a fruit fly species endemic to Madeira island.</title>
        <authorList>
            <person name="Tomihara K."/>
            <person name="Llopart A."/>
            <person name="Yamamoto D."/>
        </authorList>
    </citation>
    <scope>NUCLEOTIDE SEQUENCE [LARGE SCALE GENOMIC DNA]</scope>
    <source>
        <strain evidence="2 3">RF1</strain>
    </source>
</reference>
<accession>A0AAU9FT58</accession>
<dbReference type="EMBL" id="AP029265">
    <property type="protein sequence ID" value="BFF98872.1"/>
    <property type="molecule type" value="Genomic_DNA"/>
</dbReference>
<protein>
    <submittedName>
        <fullName evidence="2">Uncharacterized protein</fullName>
    </submittedName>
</protein>
<name>A0AAU9FT58_DROMD</name>
<feature type="compositionally biased region" description="Polar residues" evidence="1">
    <location>
        <begin position="393"/>
        <end position="403"/>
    </location>
</feature>
<evidence type="ECO:0000313" key="3">
    <source>
        <dbReference type="Proteomes" id="UP001500889"/>
    </source>
</evidence>
<dbReference type="AlphaFoldDB" id="A0AAU9FT58"/>
<keyword evidence="3" id="KW-1185">Reference proteome</keyword>
<organism evidence="2 3">
    <name type="scientific">Drosophila madeirensis</name>
    <name type="common">Fruit fly</name>
    <dbReference type="NCBI Taxonomy" id="30013"/>
    <lineage>
        <taxon>Eukaryota</taxon>
        <taxon>Metazoa</taxon>
        <taxon>Ecdysozoa</taxon>
        <taxon>Arthropoda</taxon>
        <taxon>Hexapoda</taxon>
        <taxon>Insecta</taxon>
        <taxon>Pterygota</taxon>
        <taxon>Neoptera</taxon>
        <taxon>Endopterygota</taxon>
        <taxon>Diptera</taxon>
        <taxon>Brachycera</taxon>
        <taxon>Muscomorpha</taxon>
        <taxon>Ephydroidea</taxon>
        <taxon>Drosophilidae</taxon>
        <taxon>Drosophila</taxon>
        <taxon>Sophophora</taxon>
    </lineage>
</organism>
<feature type="region of interest" description="Disordered" evidence="1">
    <location>
        <begin position="383"/>
        <end position="423"/>
    </location>
</feature>
<evidence type="ECO:0000256" key="1">
    <source>
        <dbReference type="SAM" id="MobiDB-lite"/>
    </source>
</evidence>